<dbReference type="SUPFAM" id="SSF55068">
    <property type="entry name" value="Peptide methionine sulfoxide reductase"/>
    <property type="match status" value="1"/>
</dbReference>
<dbReference type="Pfam" id="PF01625">
    <property type="entry name" value="PMSR"/>
    <property type="match status" value="1"/>
</dbReference>
<feature type="active site" evidence="4">
    <location>
        <position position="47"/>
    </location>
</feature>
<accession>A0A7X0H4C1</accession>
<comment type="function">
    <text evidence="4">Has an important function as a repair enzyme for proteins that have been inactivated by oxidation. Catalyzes the reversible oxidation-reduction of methionine sulfoxide in proteins to methionine.</text>
</comment>
<dbReference type="InterPro" id="IPR036509">
    <property type="entry name" value="Met_Sox_Rdtase_MsrA_sf"/>
</dbReference>
<reference evidence="6 7" key="1">
    <citation type="submission" date="2020-08" db="EMBL/GenBank/DDBJ databases">
        <title>Genomic Encyclopedia of Type Strains, Phase IV (KMG-IV): sequencing the most valuable type-strain genomes for metagenomic binning, comparative biology and taxonomic classification.</title>
        <authorList>
            <person name="Goeker M."/>
        </authorList>
    </citation>
    <scope>NUCLEOTIDE SEQUENCE [LARGE SCALE GENOMIC DNA]</scope>
    <source>
        <strain evidence="6 7">DSM 103725</strain>
    </source>
</reference>
<proteinExistence type="inferred from homology"/>
<dbReference type="Gene3D" id="3.30.1060.10">
    <property type="entry name" value="Peptide methionine sulphoxide reductase MsrA"/>
    <property type="match status" value="1"/>
</dbReference>
<keyword evidence="1 4" id="KW-0560">Oxidoreductase</keyword>
<evidence type="ECO:0000313" key="6">
    <source>
        <dbReference type="EMBL" id="MBB6429041.1"/>
    </source>
</evidence>
<protein>
    <recommendedName>
        <fullName evidence="4">Peptide methionine sulfoxide reductase MsrA</fullName>
        <shortName evidence="4">Protein-methionine-S-oxide reductase</shortName>
        <ecNumber evidence="4">1.8.4.11</ecNumber>
    </recommendedName>
    <alternativeName>
        <fullName evidence="4">Peptide-methionine (S)-S-oxide reductase</fullName>
        <shortName evidence="4">Peptide Met(O) reductase</shortName>
    </alternativeName>
</protein>
<comment type="similarity">
    <text evidence="4">Belongs to the MsrA Met sulfoxide reductase family.</text>
</comment>
<dbReference type="NCBIfam" id="TIGR00401">
    <property type="entry name" value="msrA"/>
    <property type="match status" value="1"/>
</dbReference>
<evidence type="ECO:0000259" key="5">
    <source>
        <dbReference type="Pfam" id="PF01625"/>
    </source>
</evidence>
<dbReference type="RefSeq" id="WP_221435369.1">
    <property type="nucleotide sequence ID" value="NZ_JACHGY010000001.1"/>
</dbReference>
<comment type="caution">
    <text evidence="6">The sequence shown here is derived from an EMBL/GenBank/DDBJ whole genome shotgun (WGS) entry which is preliminary data.</text>
</comment>
<comment type="catalytic activity">
    <reaction evidence="3 4">
        <text>[thioredoxin]-disulfide + L-methionine + H2O = L-methionine (S)-S-oxide + [thioredoxin]-dithiol</text>
        <dbReference type="Rhea" id="RHEA:19993"/>
        <dbReference type="Rhea" id="RHEA-COMP:10698"/>
        <dbReference type="Rhea" id="RHEA-COMP:10700"/>
        <dbReference type="ChEBI" id="CHEBI:15377"/>
        <dbReference type="ChEBI" id="CHEBI:29950"/>
        <dbReference type="ChEBI" id="CHEBI:50058"/>
        <dbReference type="ChEBI" id="CHEBI:57844"/>
        <dbReference type="ChEBI" id="CHEBI:58772"/>
        <dbReference type="EC" id="1.8.4.11"/>
    </reaction>
</comment>
<dbReference type="PANTHER" id="PTHR43774">
    <property type="entry name" value="PEPTIDE METHIONINE SULFOXIDE REDUCTASE"/>
    <property type="match status" value="1"/>
</dbReference>
<evidence type="ECO:0000313" key="7">
    <source>
        <dbReference type="Proteomes" id="UP000541810"/>
    </source>
</evidence>
<dbReference type="EC" id="1.8.4.11" evidence="4"/>
<dbReference type="HAMAP" id="MF_01401">
    <property type="entry name" value="MsrA"/>
    <property type="match status" value="1"/>
</dbReference>
<evidence type="ECO:0000256" key="4">
    <source>
        <dbReference type="HAMAP-Rule" id="MF_01401"/>
    </source>
</evidence>
<dbReference type="EMBL" id="JACHGY010000001">
    <property type="protein sequence ID" value="MBB6429041.1"/>
    <property type="molecule type" value="Genomic_DNA"/>
</dbReference>
<gene>
    <name evidence="4" type="primary">msrA</name>
    <name evidence="6" type="ORF">HNQ40_000847</name>
</gene>
<evidence type="ECO:0000256" key="1">
    <source>
        <dbReference type="ARBA" id="ARBA00023002"/>
    </source>
</evidence>
<dbReference type="Proteomes" id="UP000541810">
    <property type="component" value="Unassembled WGS sequence"/>
</dbReference>
<organism evidence="6 7">
    <name type="scientific">Algisphaera agarilytica</name>
    <dbReference type="NCBI Taxonomy" id="1385975"/>
    <lineage>
        <taxon>Bacteria</taxon>
        <taxon>Pseudomonadati</taxon>
        <taxon>Planctomycetota</taxon>
        <taxon>Phycisphaerae</taxon>
        <taxon>Phycisphaerales</taxon>
        <taxon>Phycisphaeraceae</taxon>
        <taxon>Algisphaera</taxon>
    </lineage>
</organism>
<name>A0A7X0H4C1_9BACT</name>
<dbReference type="AlphaFoldDB" id="A0A7X0H4C1"/>
<dbReference type="PANTHER" id="PTHR43774:SF1">
    <property type="entry name" value="PEPTIDE METHIONINE SULFOXIDE REDUCTASE MSRA 2"/>
    <property type="match status" value="1"/>
</dbReference>
<keyword evidence="7" id="KW-1185">Reference proteome</keyword>
<sequence>MLLTCFAGFACSRPSHAATDLPAPEVDLQVEASEEPQTAVAVLAGGCFWCTEAVFEELEGVSTVVSGYAGGANDDANYKAVSAGITDHAEVIAITYDPAVISYGQLLQVFFAVAHNPTHVNRQGNDVGRQYRSAVFFASEDEKRVAEAYIAQLTAAGVFDAPIATTLEPLKRFHPAEDYHQDYAALNPNQPYVAYTSLPKVDKLRKQFPELLKSEAKSE</sequence>
<evidence type="ECO:0000256" key="2">
    <source>
        <dbReference type="ARBA" id="ARBA00047806"/>
    </source>
</evidence>
<dbReference type="GO" id="GO:0008113">
    <property type="term" value="F:peptide-methionine (S)-S-oxide reductase activity"/>
    <property type="evidence" value="ECO:0007669"/>
    <property type="project" value="UniProtKB-UniRule"/>
</dbReference>
<evidence type="ECO:0000256" key="3">
    <source>
        <dbReference type="ARBA" id="ARBA00048782"/>
    </source>
</evidence>
<feature type="domain" description="Peptide methionine sulphoxide reductase MsrA" evidence="5">
    <location>
        <begin position="41"/>
        <end position="192"/>
    </location>
</feature>
<comment type="catalytic activity">
    <reaction evidence="2 4">
        <text>L-methionyl-[protein] + [thioredoxin]-disulfide + H2O = L-methionyl-(S)-S-oxide-[protein] + [thioredoxin]-dithiol</text>
        <dbReference type="Rhea" id="RHEA:14217"/>
        <dbReference type="Rhea" id="RHEA-COMP:10698"/>
        <dbReference type="Rhea" id="RHEA-COMP:10700"/>
        <dbReference type="Rhea" id="RHEA-COMP:12313"/>
        <dbReference type="Rhea" id="RHEA-COMP:12315"/>
        <dbReference type="ChEBI" id="CHEBI:15377"/>
        <dbReference type="ChEBI" id="CHEBI:16044"/>
        <dbReference type="ChEBI" id="CHEBI:29950"/>
        <dbReference type="ChEBI" id="CHEBI:44120"/>
        <dbReference type="ChEBI" id="CHEBI:50058"/>
        <dbReference type="EC" id="1.8.4.11"/>
    </reaction>
</comment>
<dbReference type="InterPro" id="IPR002569">
    <property type="entry name" value="Met_Sox_Rdtase_MsrA_dom"/>
</dbReference>